<dbReference type="Proteomes" id="UP000314986">
    <property type="component" value="Unassembled WGS sequence"/>
</dbReference>
<sequence>METFQNMLNDKLGIHFDLTFHNLCPNRRPPIFGDFMREPPVYEDLANFRILKNFMENHLLEYNAMPGTVPMRLVLFKDAIEHGTV</sequence>
<reference evidence="1" key="5">
    <citation type="submission" date="2025-09" db="UniProtKB">
        <authorList>
            <consortium name="Ensembl"/>
        </authorList>
    </citation>
    <scope>IDENTIFICATION</scope>
</reference>
<dbReference type="OMA" id="LEYNAMP"/>
<dbReference type="InParanoid" id="A0A4W3GP44"/>
<protein>
    <submittedName>
        <fullName evidence="1">Uncharacterized protein</fullName>
    </submittedName>
</protein>
<name>A0A4W3GP44_CALMI</name>
<dbReference type="InterPro" id="IPR026983">
    <property type="entry name" value="DHC"/>
</dbReference>
<dbReference type="GeneTree" id="ENSGT00940000157623"/>
<dbReference type="GO" id="GO:0051959">
    <property type="term" value="F:dynein light intermediate chain binding"/>
    <property type="evidence" value="ECO:0007669"/>
    <property type="project" value="InterPro"/>
</dbReference>
<evidence type="ECO:0000313" key="1">
    <source>
        <dbReference type="Ensembl" id="ENSCMIP00000004927.1"/>
    </source>
</evidence>
<reference evidence="2" key="1">
    <citation type="journal article" date="2006" name="Science">
        <title>Ancient noncoding elements conserved in the human genome.</title>
        <authorList>
            <person name="Venkatesh B."/>
            <person name="Kirkness E.F."/>
            <person name="Loh Y.H."/>
            <person name="Halpern A.L."/>
            <person name="Lee A.P."/>
            <person name="Johnson J."/>
            <person name="Dandona N."/>
            <person name="Viswanathan L.D."/>
            <person name="Tay A."/>
            <person name="Venter J.C."/>
            <person name="Strausberg R.L."/>
            <person name="Brenner S."/>
        </authorList>
    </citation>
    <scope>NUCLEOTIDE SEQUENCE [LARGE SCALE GENOMIC DNA]</scope>
</reference>
<dbReference type="Gene3D" id="1.20.920.30">
    <property type="match status" value="1"/>
</dbReference>
<evidence type="ECO:0000313" key="2">
    <source>
        <dbReference type="Proteomes" id="UP000314986"/>
    </source>
</evidence>
<dbReference type="STRING" id="7868.ENSCMIP00000004927"/>
<dbReference type="GO" id="GO:0030286">
    <property type="term" value="C:dynein complex"/>
    <property type="evidence" value="ECO:0007669"/>
    <property type="project" value="InterPro"/>
</dbReference>
<accession>A0A4W3GP44</accession>
<reference evidence="1" key="4">
    <citation type="submission" date="2025-08" db="UniProtKB">
        <authorList>
            <consortium name="Ensembl"/>
        </authorList>
    </citation>
    <scope>IDENTIFICATION</scope>
</reference>
<dbReference type="Ensembl" id="ENSCMIT00000005108.1">
    <property type="protein sequence ID" value="ENSCMIP00000004927.1"/>
    <property type="gene ID" value="ENSCMIG00000002932.1"/>
</dbReference>
<keyword evidence="2" id="KW-1185">Reference proteome</keyword>
<reference evidence="2" key="3">
    <citation type="journal article" date="2014" name="Nature">
        <title>Elephant shark genome provides unique insights into gnathostome evolution.</title>
        <authorList>
            <consortium name="International Elephant Shark Genome Sequencing Consortium"/>
            <person name="Venkatesh B."/>
            <person name="Lee A.P."/>
            <person name="Ravi V."/>
            <person name="Maurya A.K."/>
            <person name="Lian M.M."/>
            <person name="Swann J.B."/>
            <person name="Ohta Y."/>
            <person name="Flajnik M.F."/>
            <person name="Sutoh Y."/>
            <person name="Kasahara M."/>
            <person name="Hoon S."/>
            <person name="Gangu V."/>
            <person name="Roy S.W."/>
            <person name="Irimia M."/>
            <person name="Korzh V."/>
            <person name="Kondrychyn I."/>
            <person name="Lim Z.W."/>
            <person name="Tay B.H."/>
            <person name="Tohari S."/>
            <person name="Kong K.W."/>
            <person name="Ho S."/>
            <person name="Lorente-Galdos B."/>
            <person name="Quilez J."/>
            <person name="Marques-Bonet T."/>
            <person name="Raney B.J."/>
            <person name="Ingham P.W."/>
            <person name="Tay A."/>
            <person name="Hillier L.W."/>
            <person name="Minx P."/>
            <person name="Boehm T."/>
            <person name="Wilson R.K."/>
            <person name="Brenner S."/>
            <person name="Warren W.C."/>
        </authorList>
    </citation>
    <scope>NUCLEOTIDE SEQUENCE [LARGE SCALE GENOMIC DNA]</scope>
</reference>
<organism evidence="1 2">
    <name type="scientific">Callorhinchus milii</name>
    <name type="common">Ghost shark</name>
    <dbReference type="NCBI Taxonomy" id="7868"/>
    <lineage>
        <taxon>Eukaryota</taxon>
        <taxon>Metazoa</taxon>
        <taxon>Chordata</taxon>
        <taxon>Craniata</taxon>
        <taxon>Vertebrata</taxon>
        <taxon>Chondrichthyes</taxon>
        <taxon>Holocephali</taxon>
        <taxon>Chimaeriformes</taxon>
        <taxon>Callorhinchidae</taxon>
        <taxon>Callorhinchus</taxon>
    </lineage>
</organism>
<dbReference type="PANTHER" id="PTHR46961:SF8">
    <property type="entry name" value="DYNEIN AXONEMAL HEAVY CHAIN 7"/>
    <property type="match status" value="1"/>
</dbReference>
<dbReference type="GO" id="GO:0045505">
    <property type="term" value="F:dynein intermediate chain binding"/>
    <property type="evidence" value="ECO:0007669"/>
    <property type="project" value="InterPro"/>
</dbReference>
<dbReference type="PANTHER" id="PTHR46961">
    <property type="entry name" value="DYNEIN HEAVY CHAIN 1, AXONEMAL-LIKE PROTEIN"/>
    <property type="match status" value="1"/>
</dbReference>
<dbReference type="GO" id="GO:0007018">
    <property type="term" value="P:microtubule-based movement"/>
    <property type="evidence" value="ECO:0007669"/>
    <property type="project" value="InterPro"/>
</dbReference>
<proteinExistence type="predicted"/>
<reference evidence="2" key="2">
    <citation type="journal article" date="2007" name="PLoS Biol.">
        <title>Survey sequencing and comparative analysis of the elephant shark (Callorhinchus milii) genome.</title>
        <authorList>
            <person name="Venkatesh B."/>
            <person name="Kirkness E.F."/>
            <person name="Loh Y.H."/>
            <person name="Halpern A.L."/>
            <person name="Lee A.P."/>
            <person name="Johnson J."/>
            <person name="Dandona N."/>
            <person name="Viswanathan L.D."/>
            <person name="Tay A."/>
            <person name="Venter J.C."/>
            <person name="Strausberg R.L."/>
            <person name="Brenner S."/>
        </authorList>
    </citation>
    <scope>NUCLEOTIDE SEQUENCE [LARGE SCALE GENOMIC DNA]</scope>
</reference>
<dbReference type="AlphaFoldDB" id="A0A4W3GP44"/>